<dbReference type="VEuPathDB" id="MicrosporidiaDB:NCER_102405"/>
<feature type="chain" id="PRO_5002529589" evidence="1">
    <location>
        <begin position="23"/>
        <end position="256"/>
    </location>
</feature>
<dbReference type="EMBL" id="JPQZ01000064">
    <property type="protein sequence ID" value="KKO74515.1"/>
    <property type="molecule type" value="Genomic_DNA"/>
</dbReference>
<keyword evidence="3" id="KW-1185">Reference proteome</keyword>
<dbReference type="RefSeq" id="XP_024330257.1">
    <property type="nucleotide sequence ID" value="XM_024476184.1"/>
</dbReference>
<evidence type="ECO:0000313" key="3">
    <source>
        <dbReference type="Proteomes" id="UP000034350"/>
    </source>
</evidence>
<gene>
    <name evidence="2" type="ORF">AAJ76_6400022268</name>
</gene>
<proteinExistence type="predicted"/>
<comment type="caution">
    <text evidence="2">The sequence shown here is derived from an EMBL/GenBank/DDBJ whole genome shotgun (WGS) entry which is preliminary data.</text>
</comment>
<sequence length="256" mass="30199">MKFKKIFCNTNILILFFRLKLATETTETGEPSRSNDYNPSKVNNIENIEALYFKCVEGRGLKRVFFSVMLKVLDFMTNVKKRIWIKYSSKYYSKYIKRNANSSEKRRYERMGLGMFGLLEKLKKLLFTDDSCQELIFESSPLFEFSHKCYRCDNCNKPNPKGDLNSIHKCKKTCEYYNLTSGQAILHRNYFCFYAFVGEEVSKNFNFKADERKALLATFGMTFNNTGYSFLEVILIKCYEIVDRAVEKKDFNIKIF</sequence>
<organism evidence="2 3">
    <name type="scientific">Vairimorpha ceranae</name>
    <dbReference type="NCBI Taxonomy" id="40302"/>
    <lineage>
        <taxon>Eukaryota</taxon>
        <taxon>Fungi</taxon>
        <taxon>Fungi incertae sedis</taxon>
        <taxon>Microsporidia</taxon>
        <taxon>Nosematidae</taxon>
        <taxon>Vairimorpha</taxon>
    </lineage>
</organism>
<dbReference type="Proteomes" id="UP000034350">
    <property type="component" value="Unassembled WGS sequence"/>
</dbReference>
<evidence type="ECO:0000256" key="1">
    <source>
        <dbReference type="SAM" id="SignalP"/>
    </source>
</evidence>
<feature type="signal peptide" evidence="1">
    <location>
        <begin position="1"/>
        <end position="22"/>
    </location>
</feature>
<evidence type="ECO:0000313" key="2">
    <source>
        <dbReference type="EMBL" id="KKO74515.1"/>
    </source>
</evidence>
<dbReference type="VEuPathDB" id="MicrosporidiaDB:G9O61_00g010080"/>
<protein>
    <submittedName>
        <fullName evidence="2">Uncharacterized protein</fullName>
    </submittedName>
</protein>
<keyword evidence="1" id="KW-0732">Signal</keyword>
<name>A0A0F9WCF1_9MICR</name>
<reference evidence="2 3" key="1">
    <citation type="journal article" date="2015" name="Environ. Microbiol.">
        <title>Genome analyses suggest the presence of polyploidy and recent human-driven expansions in eight global populations of the honeybee pathogen Nosema ceranae.</title>
        <authorList>
            <person name="Pelin A."/>
            <person name="Selman M."/>
            <person name="Aris-Brosou S."/>
            <person name="Farinelli L."/>
            <person name="Corradi N."/>
        </authorList>
    </citation>
    <scope>NUCLEOTIDE SEQUENCE [LARGE SCALE GENOMIC DNA]</scope>
    <source>
        <strain evidence="2 3">PA08 1199</strain>
    </source>
</reference>
<accession>A0A0F9WCF1</accession>
<dbReference type="GeneID" id="36321135"/>
<dbReference type="AlphaFoldDB" id="A0A0F9WCF1"/>
<dbReference type="VEuPathDB" id="MicrosporidiaDB:AAJ76_6400022268"/>